<sequence>MELLKDKVALVTGASRGIGRAVAVELARAGADVAVNYAVSEEAAKEVAREIESLGRRAFLVKFDVADPSAVAEGVKAVEEAFGRIDILVNNAGITRDGLLVRMKDEDWERVLSVNLKGAFLVTKAVLPGMMKRRDGRIINISSVVAFSGNPGQTNYAASKAGLVGFSRSLALEVARRGITVNVVAPGYIETDMTAALPEKAREALLSQVPMGRAGTPEEVAHAVVFLASDKASYITGTVLHVNGGLW</sequence>
<dbReference type="SUPFAM" id="SSF51735">
    <property type="entry name" value="NAD(P)-binding Rossmann-fold domains"/>
    <property type="match status" value="1"/>
</dbReference>
<evidence type="ECO:0000256" key="5">
    <source>
        <dbReference type="ARBA" id="ARBA00022832"/>
    </source>
</evidence>
<dbReference type="Pfam" id="PF13561">
    <property type="entry name" value="adh_short_C2"/>
    <property type="match status" value="1"/>
</dbReference>
<dbReference type="InterPro" id="IPR036291">
    <property type="entry name" value="NAD(P)-bd_dom_sf"/>
</dbReference>
<dbReference type="OrthoDB" id="9804774at2"/>
<dbReference type="NCBIfam" id="TIGR01830">
    <property type="entry name" value="3oxo_ACP_reduc"/>
    <property type="match status" value="1"/>
</dbReference>
<comment type="pathway">
    <text evidence="1 12">Lipid metabolism; fatty acid biosynthesis.</text>
</comment>
<dbReference type="InterPro" id="IPR002347">
    <property type="entry name" value="SDR_fam"/>
</dbReference>
<accession>A0A179D7E6</accession>
<evidence type="ECO:0000256" key="12">
    <source>
        <dbReference type="RuleBase" id="RU366074"/>
    </source>
</evidence>
<keyword evidence="15" id="KW-1185">Reference proteome</keyword>
<dbReference type="PATRIC" id="fig|999894.6.peg.178"/>
<dbReference type="PRINTS" id="PR00080">
    <property type="entry name" value="SDRFAMILY"/>
</dbReference>
<name>A0A179D7E6_9BACT</name>
<protein>
    <recommendedName>
        <fullName evidence="3 12">3-oxoacyl-[acyl-carrier-protein] reductase</fullName>
        <ecNumber evidence="3 12">1.1.1.100</ecNumber>
    </recommendedName>
</protein>
<dbReference type="NCBIfam" id="NF005559">
    <property type="entry name" value="PRK07231.1"/>
    <property type="match status" value="1"/>
</dbReference>
<evidence type="ECO:0000256" key="9">
    <source>
        <dbReference type="ARBA" id="ARBA00023160"/>
    </source>
</evidence>
<keyword evidence="5 12" id="KW-0276">Fatty acid metabolism</keyword>
<dbReference type="CDD" id="cd05333">
    <property type="entry name" value="BKR_SDR_c"/>
    <property type="match status" value="1"/>
</dbReference>
<evidence type="ECO:0000256" key="8">
    <source>
        <dbReference type="ARBA" id="ARBA00023098"/>
    </source>
</evidence>
<evidence type="ECO:0000256" key="6">
    <source>
        <dbReference type="ARBA" id="ARBA00022857"/>
    </source>
</evidence>
<dbReference type="InterPro" id="IPR011284">
    <property type="entry name" value="3oxo_ACP_reduc"/>
</dbReference>
<proteinExistence type="inferred from homology"/>
<dbReference type="EC" id="1.1.1.100" evidence="3 12"/>
<dbReference type="RefSeq" id="WP_068668332.1">
    <property type="nucleotide sequence ID" value="NZ_LWLG01000001.1"/>
</dbReference>
<gene>
    <name evidence="14" type="ORF">TDIS_0177</name>
</gene>
<dbReference type="NCBIfam" id="NF004199">
    <property type="entry name" value="PRK05653.1-4"/>
    <property type="match status" value="1"/>
</dbReference>
<comment type="caution">
    <text evidence="14">The sequence shown here is derived from an EMBL/GenBank/DDBJ whole genome shotgun (WGS) entry which is preliminary data.</text>
</comment>
<keyword evidence="7 12" id="KW-0560">Oxidoreductase</keyword>
<keyword evidence="9 12" id="KW-0275">Fatty acid biosynthesis</keyword>
<dbReference type="STRING" id="999894.TDIS_0177"/>
<feature type="binding site" evidence="11">
    <location>
        <position position="189"/>
    </location>
    <ligand>
        <name>NADP(+)</name>
        <dbReference type="ChEBI" id="CHEBI:58349"/>
    </ligand>
</feature>
<dbReference type="Proteomes" id="UP000078390">
    <property type="component" value="Unassembled WGS sequence"/>
</dbReference>
<evidence type="ECO:0000313" key="15">
    <source>
        <dbReference type="Proteomes" id="UP000078390"/>
    </source>
</evidence>
<dbReference type="PROSITE" id="PS00061">
    <property type="entry name" value="ADH_SHORT"/>
    <property type="match status" value="1"/>
</dbReference>
<dbReference type="UniPathway" id="UPA00094"/>
<evidence type="ECO:0000256" key="2">
    <source>
        <dbReference type="ARBA" id="ARBA00006484"/>
    </source>
</evidence>
<dbReference type="GO" id="GO:0030497">
    <property type="term" value="P:fatty acid elongation"/>
    <property type="evidence" value="ECO:0007669"/>
    <property type="project" value="UniProtKB-ARBA"/>
</dbReference>
<dbReference type="EMBL" id="LWLG01000001">
    <property type="protein sequence ID" value="OAQ21659.1"/>
    <property type="molecule type" value="Genomic_DNA"/>
</dbReference>
<comment type="catalytic activity">
    <reaction evidence="12">
        <text>a (3R)-hydroxyacyl-[ACP] + NADP(+) = a 3-oxoacyl-[ACP] + NADPH + H(+)</text>
        <dbReference type="Rhea" id="RHEA:17397"/>
        <dbReference type="Rhea" id="RHEA-COMP:9916"/>
        <dbReference type="Rhea" id="RHEA-COMP:9945"/>
        <dbReference type="ChEBI" id="CHEBI:15378"/>
        <dbReference type="ChEBI" id="CHEBI:57783"/>
        <dbReference type="ChEBI" id="CHEBI:58349"/>
        <dbReference type="ChEBI" id="CHEBI:78776"/>
        <dbReference type="ChEBI" id="CHEBI:78827"/>
        <dbReference type="EC" id="1.1.1.100"/>
    </reaction>
</comment>
<dbReference type="InterPro" id="IPR057326">
    <property type="entry name" value="KR_dom"/>
</dbReference>
<feature type="active site" description="Proton acceptor" evidence="10">
    <location>
        <position position="156"/>
    </location>
</feature>
<feature type="domain" description="Ketoreductase" evidence="13">
    <location>
        <begin position="7"/>
        <end position="192"/>
    </location>
</feature>
<feature type="binding site" evidence="11">
    <location>
        <begin position="156"/>
        <end position="160"/>
    </location>
    <ligand>
        <name>NADP(+)</name>
        <dbReference type="ChEBI" id="CHEBI:58349"/>
    </ligand>
</feature>
<keyword evidence="8 12" id="KW-0443">Lipid metabolism</keyword>
<reference evidence="14 15" key="1">
    <citation type="submission" date="2016-04" db="EMBL/GenBank/DDBJ databases">
        <title>Genome analysis of Thermosulfurimonas dismutans, the first thermophilic sulfur-disproportionating bacterium of the phylum Thermodesulfobacteria.</title>
        <authorList>
            <person name="Mardanov A.V."/>
            <person name="Beletsky A.V."/>
            <person name="Kadnikov V.V."/>
            <person name="Slobodkin A.I."/>
            <person name="Ravin N.V."/>
        </authorList>
    </citation>
    <scope>NUCLEOTIDE SEQUENCE [LARGE SCALE GENOMIC DNA]</scope>
    <source>
        <strain evidence="14 15">S95</strain>
    </source>
</reference>
<feature type="binding site" evidence="11">
    <location>
        <position position="91"/>
    </location>
    <ligand>
        <name>NADP(+)</name>
        <dbReference type="ChEBI" id="CHEBI:58349"/>
    </ligand>
</feature>
<dbReference type="NCBIfam" id="NF004197">
    <property type="entry name" value="PRK05653.1-1"/>
    <property type="match status" value="1"/>
</dbReference>
<dbReference type="InterPro" id="IPR050259">
    <property type="entry name" value="SDR"/>
</dbReference>
<evidence type="ECO:0000256" key="7">
    <source>
        <dbReference type="ARBA" id="ARBA00023002"/>
    </source>
</evidence>
<evidence type="ECO:0000256" key="11">
    <source>
        <dbReference type="PIRSR" id="PIRSR611284-2"/>
    </source>
</evidence>
<keyword evidence="6 11" id="KW-0521">NADP</keyword>
<evidence type="ECO:0000313" key="14">
    <source>
        <dbReference type="EMBL" id="OAQ21659.1"/>
    </source>
</evidence>
<evidence type="ECO:0000256" key="1">
    <source>
        <dbReference type="ARBA" id="ARBA00005194"/>
    </source>
</evidence>
<dbReference type="InterPro" id="IPR020904">
    <property type="entry name" value="Sc_DH/Rdtase_CS"/>
</dbReference>
<organism evidence="14 15">
    <name type="scientific">Thermosulfurimonas dismutans</name>
    <dbReference type="NCBI Taxonomy" id="999894"/>
    <lineage>
        <taxon>Bacteria</taxon>
        <taxon>Pseudomonadati</taxon>
        <taxon>Thermodesulfobacteriota</taxon>
        <taxon>Thermodesulfobacteria</taxon>
        <taxon>Thermodesulfobacteriales</taxon>
        <taxon>Thermodesulfobacteriaceae</taxon>
        <taxon>Thermosulfurimonas</taxon>
    </lineage>
</organism>
<keyword evidence="4 12" id="KW-0444">Lipid biosynthesis</keyword>
<dbReference type="NCBIfam" id="NF004200">
    <property type="entry name" value="PRK05653.1-5"/>
    <property type="match status" value="1"/>
</dbReference>
<dbReference type="FunFam" id="3.40.50.720:FF:000037">
    <property type="entry name" value="3-oxoacyl-[acyl-carrier-protein] reductase FabG"/>
    <property type="match status" value="1"/>
</dbReference>
<dbReference type="Gene3D" id="3.40.50.720">
    <property type="entry name" value="NAD(P)-binding Rossmann-like Domain"/>
    <property type="match status" value="1"/>
</dbReference>
<dbReference type="PANTHER" id="PTHR42879:SF2">
    <property type="entry name" value="3-OXOACYL-[ACYL-CARRIER-PROTEIN] REDUCTASE FABG"/>
    <property type="match status" value="1"/>
</dbReference>
<evidence type="ECO:0000256" key="10">
    <source>
        <dbReference type="PIRSR" id="PIRSR611284-1"/>
    </source>
</evidence>
<feature type="binding site" evidence="11">
    <location>
        <begin position="13"/>
        <end position="16"/>
    </location>
    <ligand>
        <name>NADP(+)</name>
        <dbReference type="ChEBI" id="CHEBI:58349"/>
    </ligand>
</feature>
<dbReference type="NCBIfam" id="NF009464">
    <property type="entry name" value="PRK12824.1"/>
    <property type="match status" value="1"/>
</dbReference>
<dbReference type="GO" id="GO:0051287">
    <property type="term" value="F:NAD binding"/>
    <property type="evidence" value="ECO:0007669"/>
    <property type="project" value="UniProtKB-UniRule"/>
</dbReference>
<dbReference type="SMART" id="SM00822">
    <property type="entry name" value="PKS_KR"/>
    <property type="match status" value="1"/>
</dbReference>
<evidence type="ECO:0000256" key="3">
    <source>
        <dbReference type="ARBA" id="ARBA00012948"/>
    </source>
</evidence>
<evidence type="ECO:0000256" key="4">
    <source>
        <dbReference type="ARBA" id="ARBA00022516"/>
    </source>
</evidence>
<dbReference type="PANTHER" id="PTHR42879">
    <property type="entry name" value="3-OXOACYL-(ACYL-CARRIER-PROTEIN) REDUCTASE"/>
    <property type="match status" value="1"/>
</dbReference>
<comment type="similarity">
    <text evidence="2 12">Belongs to the short-chain dehydrogenases/reductases (SDR) family.</text>
</comment>
<dbReference type="NCBIfam" id="NF009466">
    <property type="entry name" value="PRK12826.1-2"/>
    <property type="match status" value="1"/>
</dbReference>
<comment type="function">
    <text evidence="12">Catalyzes the NADPH-dependent reduction of beta-ketoacyl-ACP substrates to beta-hydroxyacyl-ACP products, the first reductive step in the elongation cycle of fatty acid biosynthesis.</text>
</comment>
<evidence type="ECO:0000259" key="13">
    <source>
        <dbReference type="SMART" id="SM00822"/>
    </source>
</evidence>
<comment type="subunit">
    <text evidence="12">Homotetramer.</text>
</comment>
<dbReference type="PRINTS" id="PR00081">
    <property type="entry name" value="GDHRDH"/>
</dbReference>
<dbReference type="AlphaFoldDB" id="A0A179D7E6"/>
<dbReference type="GO" id="GO:0004316">
    <property type="term" value="F:3-oxoacyl-[acyl-carrier-protein] reductase (NADPH) activity"/>
    <property type="evidence" value="ECO:0007669"/>
    <property type="project" value="UniProtKB-UniRule"/>
</dbReference>